<reference evidence="1" key="1">
    <citation type="submission" date="2002-07" db="EMBL/GenBank/DDBJ databases">
        <title>Molecular cloning and chromosamal localization of a novel human gene (BPA-1) from human brain cDNA library.</title>
        <authorList>
            <person name="Li L."/>
            <person name="Wang Y."/>
            <person name="Gao X."/>
            <person name="Lou H."/>
            <person name="Wang H."/>
            <person name="Han J."/>
        </authorList>
    </citation>
    <scope>NUCLEOTIDE SEQUENCE</scope>
    <source>
        <tissue evidence="1">Brain</tissue>
    </source>
</reference>
<sequence length="45" mass="5117">MQVDQRKRITRKGRDSCTREFTGNRVRGPQLWAGSVLKGSLWIAG</sequence>
<evidence type="ECO:0000313" key="1">
    <source>
        <dbReference type="EMBL" id="BAC06485.1"/>
    </source>
</evidence>
<name>Q8NG36_HUMAN</name>
<dbReference type="EMBL" id="AB088847">
    <property type="protein sequence ID" value="BAC06485.1"/>
    <property type="molecule type" value="mRNA"/>
</dbReference>
<gene>
    <name evidence="1" type="primary">BPA-1</name>
</gene>
<organism evidence="1">
    <name type="scientific">Homo sapiens</name>
    <name type="common">Human</name>
    <dbReference type="NCBI Taxonomy" id="9606"/>
    <lineage>
        <taxon>Eukaryota</taxon>
        <taxon>Metazoa</taxon>
        <taxon>Chordata</taxon>
        <taxon>Craniata</taxon>
        <taxon>Vertebrata</taxon>
        <taxon>Euteleostomi</taxon>
        <taxon>Mammalia</taxon>
        <taxon>Eutheria</taxon>
        <taxon>Euarchontoglires</taxon>
        <taxon>Primates</taxon>
        <taxon>Haplorrhini</taxon>
        <taxon>Catarrhini</taxon>
        <taxon>Hominidae</taxon>
        <taxon>Homo</taxon>
    </lineage>
</organism>
<accession>Q8NG36</accession>
<dbReference type="AlphaFoldDB" id="Q8NG36"/>
<protein>
    <submittedName>
        <fullName evidence="1">Brain peptide A1</fullName>
    </submittedName>
</protein>
<proteinExistence type="evidence at transcript level"/>